<dbReference type="EMBL" id="AE014133">
    <property type="protein sequence ID" value="AAN59135.1"/>
    <property type="molecule type" value="Genomic_DNA"/>
</dbReference>
<dbReference type="HOGENOM" id="CLU_112482_0_0_9"/>
<feature type="transmembrane region" description="Helical" evidence="1">
    <location>
        <begin position="119"/>
        <end position="146"/>
    </location>
</feature>
<proteinExistence type="predicted"/>
<reference evidence="2 3" key="1">
    <citation type="journal article" date="2002" name="Proc. Natl. Acad. Sci. U.S.A.">
        <title>Genome sequence of Streptococcus mutans UA159, a cariogenic dental pathogen.</title>
        <authorList>
            <person name="Ajdic D."/>
            <person name="McShan W.M."/>
            <person name="McLaughlin R.E."/>
            <person name="Savic G."/>
            <person name="Chang J."/>
            <person name="Carson M.B."/>
            <person name="Primeaux C."/>
            <person name="Tian R."/>
            <person name="Kenton S."/>
            <person name="Jia H."/>
            <person name="Lin S."/>
            <person name="Qian Y."/>
            <person name="Li S."/>
            <person name="Zhu H."/>
            <person name="Najar F."/>
            <person name="Lai H."/>
            <person name="White J."/>
            <person name="Roe B.A."/>
            <person name="Ferretti J.J."/>
        </authorList>
    </citation>
    <scope>NUCLEOTIDE SEQUENCE [LARGE SCALE GENOMIC DNA]</scope>
    <source>
        <strain evidence="3">ATCC 700610 / UA159</strain>
    </source>
</reference>
<feature type="transmembrane region" description="Helical" evidence="1">
    <location>
        <begin position="12"/>
        <end position="39"/>
    </location>
</feature>
<keyword evidence="3" id="KW-1185">Reference proteome</keyword>
<organism evidence="2 3">
    <name type="scientific">Streptococcus mutans serotype c (strain ATCC 700610 / UA159)</name>
    <dbReference type="NCBI Taxonomy" id="210007"/>
    <lineage>
        <taxon>Bacteria</taxon>
        <taxon>Bacillati</taxon>
        <taxon>Bacillota</taxon>
        <taxon>Bacilli</taxon>
        <taxon>Lactobacillales</taxon>
        <taxon>Streptococcaceae</taxon>
        <taxon>Streptococcus</taxon>
    </lineage>
</organism>
<keyword evidence="1" id="KW-1133">Transmembrane helix</keyword>
<dbReference type="KEGG" id="smu:SMU_1480"/>
<dbReference type="AlphaFoldDB" id="Q8DT85"/>
<gene>
    <name evidence="2" type="ordered locus">SMU_1480</name>
</gene>
<dbReference type="Proteomes" id="UP000002512">
    <property type="component" value="Chromosome"/>
</dbReference>
<evidence type="ECO:0000313" key="3">
    <source>
        <dbReference type="Proteomes" id="UP000002512"/>
    </source>
</evidence>
<keyword evidence="1" id="KW-0472">Membrane</keyword>
<evidence type="ECO:0000313" key="2">
    <source>
        <dbReference type="EMBL" id="AAN59135.1"/>
    </source>
</evidence>
<accession>Q8DT85</accession>
<feature type="transmembrane region" description="Helical" evidence="1">
    <location>
        <begin position="152"/>
        <end position="171"/>
    </location>
</feature>
<sequence>MENRRLQPKYSLTIKCLYIALQIANLILVFLTLVTLFISFPSLRVRLFPFAIALMTVVYLFLRNINYKICRLFGYHASPKLVDYGQTVSYDGITLPTFEKITENYKAIYQTRHVGFQSLFYFFFMALNAGLIAFYGFLAELIFLYTKINTQTAVYIYGLGGAVAIFLIIFIQIKLNKGLQKYFAKWFHLKVILMEHEQPIYSKKVPPQLKPAR</sequence>
<name>Q8DT85_STRMU</name>
<feature type="transmembrane region" description="Helical" evidence="1">
    <location>
        <begin position="45"/>
        <end position="62"/>
    </location>
</feature>
<dbReference type="RefSeq" id="WP_002263067.1">
    <property type="nucleotide sequence ID" value="NC_004350.2"/>
</dbReference>
<dbReference type="PATRIC" id="fig|210007.7.peg.1316"/>
<protein>
    <submittedName>
        <fullName evidence="2">Uncharacterized protein</fullName>
    </submittedName>
</protein>
<keyword evidence="1" id="KW-0812">Transmembrane</keyword>
<dbReference type="OrthoDB" id="2328797at2"/>
<evidence type="ECO:0000256" key="1">
    <source>
        <dbReference type="SAM" id="Phobius"/>
    </source>
</evidence>